<dbReference type="EMBL" id="UFSX01000001">
    <property type="protein sequence ID" value="SUV29256.1"/>
    <property type="molecule type" value="Genomic_DNA"/>
</dbReference>
<feature type="region of interest" description="Disordered" evidence="1">
    <location>
        <begin position="1"/>
        <end position="21"/>
    </location>
</feature>
<dbReference type="Proteomes" id="UP000254424">
    <property type="component" value="Unassembled WGS sequence"/>
</dbReference>
<organism evidence="2 3">
    <name type="scientific">Bacteroides eggerthii</name>
    <dbReference type="NCBI Taxonomy" id="28111"/>
    <lineage>
        <taxon>Bacteria</taxon>
        <taxon>Pseudomonadati</taxon>
        <taxon>Bacteroidota</taxon>
        <taxon>Bacteroidia</taxon>
        <taxon>Bacteroidales</taxon>
        <taxon>Bacteroidaceae</taxon>
        <taxon>Bacteroides</taxon>
    </lineage>
</organism>
<feature type="compositionally biased region" description="Basic and acidic residues" evidence="1">
    <location>
        <begin position="1"/>
        <end position="14"/>
    </location>
</feature>
<evidence type="ECO:0000313" key="3">
    <source>
        <dbReference type="Proteomes" id="UP000254424"/>
    </source>
</evidence>
<dbReference type="STRING" id="483216.BACEGG_02608"/>
<accession>A0A380YM76</accession>
<dbReference type="AlphaFoldDB" id="A0A380YM76"/>
<protein>
    <submittedName>
        <fullName evidence="2">Uncharacterized protein</fullName>
    </submittedName>
</protein>
<gene>
    <name evidence="2" type="ORF">NCTC11155_01230</name>
</gene>
<name>A0A380YM76_9BACE</name>
<reference evidence="2 3" key="1">
    <citation type="submission" date="2018-06" db="EMBL/GenBank/DDBJ databases">
        <authorList>
            <consortium name="Pathogen Informatics"/>
            <person name="Doyle S."/>
        </authorList>
    </citation>
    <scope>NUCLEOTIDE SEQUENCE [LARGE SCALE GENOMIC DNA]</scope>
    <source>
        <strain evidence="2 3">NCTC11155</strain>
    </source>
</reference>
<evidence type="ECO:0000313" key="2">
    <source>
        <dbReference type="EMBL" id="SUV29256.1"/>
    </source>
</evidence>
<sequence length="47" mass="5670">MMTEDNNYKDDSTNSKKSYPELLKSEHWKNRRLLKGDMCLDSELELY</sequence>
<evidence type="ECO:0000256" key="1">
    <source>
        <dbReference type="SAM" id="MobiDB-lite"/>
    </source>
</evidence>
<proteinExistence type="predicted"/>